<sequence length="71" mass="8035">MRTKKAMINASISAFTYITMFLPMFFLRKTFLNKLGVELLGLNSLYTNIIAYLSIVEMGVGNAIIFSLYKS</sequence>
<protein>
    <submittedName>
        <fullName evidence="2">O-unit flippase</fullName>
    </submittedName>
</protein>
<keyword evidence="3" id="KW-1185">Reference proteome</keyword>
<dbReference type="EMBL" id="WHJC01000464">
    <property type="protein sequence ID" value="MPQ45148.1"/>
    <property type="molecule type" value="Genomic_DNA"/>
</dbReference>
<accession>A0A6I1MRQ6</accession>
<feature type="non-terminal residue" evidence="2">
    <location>
        <position position="71"/>
    </location>
</feature>
<organism evidence="2 3">
    <name type="scientific">Clostridium tarantellae</name>
    <dbReference type="NCBI Taxonomy" id="39493"/>
    <lineage>
        <taxon>Bacteria</taxon>
        <taxon>Bacillati</taxon>
        <taxon>Bacillota</taxon>
        <taxon>Clostridia</taxon>
        <taxon>Eubacteriales</taxon>
        <taxon>Clostridiaceae</taxon>
        <taxon>Clostridium</taxon>
    </lineage>
</organism>
<comment type="caution">
    <text evidence="2">The sequence shown here is derived from an EMBL/GenBank/DDBJ whole genome shotgun (WGS) entry which is preliminary data.</text>
</comment>
<evidence type="ECO:0000313" key="3">
    <source>
        <dbReference type="Proteomes" id="UP000430345"/>
    </source>
</evidence>
<keyword evidence="1" id="KW-1133">Transmembrane helix</keyword>
<evidence type="ECO:0000313" key="2">
    <source>
        <dbReference type="EMBL" id="MPQ45148.1"/>
    </source>
</evidence>
<feature type="transmembrane region" description="Helical" evidence="1">
    <location>
        <begin position="46"/>
        <end position="69"/>
    </location>
</feature>
<reference evidence="2 3" key="1">
    <citation type="submission" date="2019-10" db="EMBL/GenBank/DDBJ databases">
        <title>The Genome Sequence of Clostridium tarantellae Isolated from Fish Brain.</title>
        <authorList>
            <person name="Bano L."/>
            <person name="Kiel M."/>
            <person name="Sales G."/>
            <person name="Doxey A.C."/>
            <person name="Mansfield M.J."/>
            <person name="Schiavone M."/>
            <person name="Rossetto O."/>
            <person name="Pirazzini M."/>
            <person name="Dobrindt U."/>
            <person name="Montecucco C."/>
        </authorList>
    </citation>
    <scope>NUCLEOTIDE SEQUENCE [LARGE SCALE GENOMIC DNA]</scope>
    <source>
        <strain evidence="2 3">DSM 3997</strain>
    </source>
</reference>
<keyword evidence="1" id="KW-0812">Transmembrane</keyword>
<dbReference type="Proteomes" id="UP000430345">
    <property type="component" value="Unassembled WGS sequence"/>
</dbReference>
<gene>
    <name evidence="2" type="ORF">GBZ86_15600</name>
</gene>
<name>A0A6I1MRQ6_9CLOT</name>
<feature type="transmembrane region" description="Helical" evidence="1">
    <location>
        <begin position="7"/>
        <end position="26"/>
    </location>
</feature>
<keyword evidence="1" id="KW-0472">Membrane</keyword>
<dbReference type="AlphaFoldDB" id="A0A6I1MRQ6"/>
<evidence type="ECO:0000256" key="1">
    <source>
        <dbReference type="SAM" id="Phobius"/>
    </source>
</evidence>
<proteinExistence type="predicted"/>